<dbReference type="EMBL" id="BSFI01000008">
    <property type="protein sequence ID" value="GLK68833.1"/>
    <property type="molecule type" value="Genomic_DNA"/>
</dbReference>
<keyword evidence="4 7" id="KW-0812">Transmembrane</keyword>
<feature type="transmembrane region" description="Helical" evidence="7">
    <location>
        <begin position="422"/>
        <end position="440"/>
    </location>
</feature>
<comment type="subcellular location">
    <subcellularLocation>
        <location evidence="1">Cell membrane</location>
        <topology evidence="1">Multi-pass membrane protein</topology>
    </subcellularLocation>
</comment>
<evidence type="ECO:0000256" key="1">
    <source>
        <dbReference type="ARBA" id="ARBA00004651"/>
    </source>
</evidence>
<evidence type="ECO:0000313" key="9">
    <source>
        <dbReference type="Proteomes" id="UP001143372"/>
    </source>
</evidence>
<dbReference type="Pfam" id="PF13440">
    <property type="entry name" value="Polysacc_synt_3"/>
    <property type="match status" value="1"/>
</dbReference>
<evidence type="ECO:0000256" key="6">
    <source>
        <dbReference type="ARBA" id="ARBA00023136"/>
    </source>
</evidence>
<dbReference type="InterPro" id="IPR050833">
    <property type="entry name" value="Poly_Biosynth_Transport"/>
</dbReference>
<dbReference type="GO" id="GO:0005886">
    <property type="term" value="C:plasma membrane"/>
    <property type="evidence" value="ECO:0007669"/>
    <property type="project" value="UniProtKB-SubCell"/>
</dbReference>
<accession>A0A9W6MW97</accession>
<feature type="transmembrane region" description="Helical" evidence="7">
    <location>
        <begin position="116"/>
        <end position="139"/>
    </location>
</feature>
<sequence>MARKARSGGLRVLGWVGWAGADAGGRILLLTLSTAVLSRMLSPRDFGVTALVLTVVAVMSVFVGAPFEEALAQRKALRRKHLEAALAASWATGLALLALSIPGGMALGAFYDEPEIGWLLPVAAIAMFFSGHSDIATALARRRRRFNDVAFANLAGHAIGISIALAIAFAGAGLWALISVRLAVMIARAFLLQWRLGVVILPRWSTPHLRDLSRFAGFSFLDRLADNLIYLAFNNMVGAVYGVTTLGYVNMAMRLIEPIRGAVTSTAHNVSFSFFAAAAHDHVRLKESAETIASQTAFLIAPIFVGLAAVAPVLLPVVAGPGWEPASHIAVCLAIGGAISLPARLFYTALSAKARPEFGLLASVLGFVATVIALIVDSSLGPISVGIARIVGDSAQAGLAIALPAALLGWSRIDRLRAFLPPWALAGAMGVVVWGAIAVLQPHGDAVALAIAVPLGVAVYALLLRLFARNALAALLGSLREAEAVRL</sequence>
<organism evidence="8 9">
    <name type="scientific">Hansschlegelia plantiphila</name>
    <dbReference type="NCBI Taxonomy" id="374655"/>
    <lineage>
        <taxon>Bacteria</taxon>
        <taxon>Pseudomonadati</taxon>
        <taxon>Pseudomonadota</taxon>
        <taxon>Alphaproteobacteria</taxon>
        <taxon>Hyphomicrobiales</taxon>
        <taxon>Methylopilaceae</taxon>
        <taxon>Hansschlegelia</taxon>
    </lineage>
</organism>
<feature type="transmembrane region" description="Helical" evidence="7">
    <location>
        <begin position="446"/>
        <end position="468"/>
    </location>
</feature>
<name>A0A9W6MW97_9HYPH</name>
<comment type="caution">
    <text evidence="8">The sequence shown here is derived from an EMBL/GenBank/DDBJ whole genome shotgun (WGS) entry which is preliminary data.</text>
</comment>
<protein>
    <submittedName>
        <fullName evidence="8">Lipopolysaccharide biosynthesis protein</fullName>
    </submittedName>
</protein>
<feature type="transmembrane region" description="Helical" evidence="7">
    <location>
        <begin position="358"/>
        <end position="376"/>
    </location>
</feature>
<keyword evidence="5 7" id="KW-1133">Transmembrane helix</keyword>
<dbReference type="RefSeq" id="WP_271169048.1">
    <property type="nucleotide sequence ID" value="NZ_BSFI01000008.1"/>
</dbReference>
<evidence type="ECO:0000313" key="8">
    <source>
        <dbReference type="EMBL" id="GLK68833.1"/>
    </source>
</evidence>
<proteinExistence type="inferred from homology"/>
<feature type="transmembrane region" description="Helical" evidence="7">
    <location>
        <begin position="228"/>
        <end position="249"/>
    </location>
</feature>
<comment type="similarity">
    <text evidence="2">Belongs to the polysaccharide synthase family.</text>
</comment>
<evidence type="ECO:0000256" key="3">
    <source>
        <dbReference type="ARBA" id="ARBA00022475"/>
    </source>
</evidence>
<evidence type="ECO:0000256" key="5">
    <source>
        <dbReference type="ARBA" id="ARBA00022989"/>
    </source>
</evidence>
<reference evidence="8" key="2">
    <citation type="submission" date="2023-01" db="EMBL/GenBank/DDBJ databases">
        <authorList>
            <person name="Sun Q."/>
            <person name="Evtushenko L."/>
        </authorList>
    </citation>
    <scope>NUCLEOTIDE SEQUENCE</scope>
    <source>
        <strain evidence="8">VKM B-2347</strain>
    </source>
</reference>
<feature type="transmembrane region" description="Helical" evidence="7">
    <location>
        <begin position="296"/>
        <end position="319"/>
    </location>
</feature>
<feature type="transmembrane region" description="Helical" evidence="7">
    <location>
        <begin position="12"/>
        <end position="34"/>
    </location>
</feature>
<feature type="transmembrane region" description="Helical" evidence="7">
    <location>
        <begin position="46"/>
        <end position="65"/>
    </location>
</feature>
<feature type="transmembrane region" description="Helical" evidence="7">
    <location>
        <begin position="388"/>
        <end position="410"/>
    </location>
</feature>
<feature type="transmembrane region" description="Helical" evidence="7">
    <location>
        <begin position="325"/>
        <end position="346"/>
    </location>
</feature>
<dbReference type="Proteomes" id="UP001143372">
    <property type="component" value="Unassembled WGS sequence"/>
</dbReference>
<dbReference type="AlphaFoldDB" id="A0A9W6MW97"/>
<gene>
    <name evidence="8" type="ORF">GCM10008179_24710</name>
</gene>
<keyword evidence="3" id="KW-1003">Cell membrane</keyword>
<evidence type="ECO:0000256" key="4">
    <source>
        <dbReference type="ARBA" id="ARBA00022692"/>
    </source>
</evidence>
<dbReference type="PANTHER" id="PTHR30250">
    <property type="entry name" value="PST FAMILY PREDICTED COLANIC ACID TRANSPORTER"/>
    <property type="match status" value="1"/>
</dbReference>
<evidence type="ECO:0000256" key="2">
    <source>
        <dbReference type="ARBA" id="ARBA00007430"/>
    </source>
</evidence>
<feature type="transmembrane region" description="Helical" evidence="7">
    <location>
        <begin position="86"/>
        <end position="110"/>
    </location>
</feature>
<evidence type="ECO:0000256" key="7">
    <source>
        <dbReference type="SAM" id="Phobius"/>
    </source>
</evidence>
<feature type="transmembrane region" description="Helical" evidence="7">
    <location>
        <begin position="151"/>
        <end position="178"/>
    </location>
</feature>
<reference evidence="8" key="1">
    <citation type="journal article" date="2014" name="Int. J. Syst. Evol. Microbiol.">
        <title>Complete genome sequence of Corynebacterium casei LMG S-19264T (=DSM 44701T), isolated from a smear-ripened cheese.</title>
        <authorList>
            <consortium name="US DOE Joint Genome Institute (JGI-PGF)"/>
            <person name="Walter F."/>
            <person name="Albersmeier A."/>
            <person name="Kalinowski J."/>
            <person name="Ruckert C."/>
        </authorList>
    </citation>
    <scope>NUCLEOTIDE SEQUENCE</scope>
    <source>
        <strain evidence="8">VKM B-2347</strain>
    </source>
</reference>
<dbReference type="PANTHER" id="PTHR30250:SF10">
    <property type="entry name" value="LIPOPOLYSACCHARIDE BIOSYNTHESIS PROTEIN WZXC"/>
    <property type="match status" value="1"/>
</dbReference>
<keyword evidence="9" id="KW-1185">Reference proteome</keyword>
<keyword evidence="6 7" id="KW-0472">Membrane</keyword>